<accession>A0A1W6YWV3</accession>
<dbReference type="AlphaFoldDB" id="A0A1W6YWV3"/>
<keyword evidence="2" id="KW-1185">Reference proteome</keyword>
<dbReference type="RefSeq" id="WP_086071309.1">
    <property type="nucleotide sequence ID" value="NZ_CP021109.1"/>
</dbReference>
<name>A0A1W6YWV3_9BORD</name>
<dbReference type="EMBL" id="CP021109">
    <property type="protein sequence ID" value="ARP85083.1"/>
    <property type="molecule type" value="Genomic_DNA"/>
</dbReference>
<sequence length="172" mass="19982">MKIPVDRLMEEHRTFEYSLTNMPIRVMVSHYIAFCRDKRKRPEFFCWPGIWMAASKATAEHRSLFLAHLSLFQDREDTNKIFPRAMPGKSPDNLRRLVNGFYSSMLVFDLARQWVVAPGPFRYDFSWLTGESDNAELVTSAKRQFVQFYGVDPDSFDLIDGVNVQTVDKSDG</sequence>
<dbReference type="Proteomes" id="UP000194139">
    <property type="component" value="Chromosome"/>
</dbReference>
<reference evidence="1 2" key="1">
    <citation type="submission" date="2017-05" db="EMBL/GenBank/DDBJ databases">
        <title>Complete and WGS of Bordetella genogroups.</title>
        <authorList>
            <person name="Spilker T."/>
            <person name="LiPuma J."/>
        </authorList>
    </citation>
    <scope>NUCLEOTIDE SEQUENCE [LARGE SCALE GENOMIC DNA]</scope>
    <source>
        <strain evidence="1 2">AU17164</strain>
    </source>
</reference>
<evidence type="ECO:0000313" key="1">
    <source>
        <dbReference type="EMBL" id="ARP85083.1"/>
    </source>
</evidence>
<organism evidence="1 2">
    <name type="scientific">Bordetella genomosp. 9</name>
    <dbReference type="NCBI Taxonomy" id="1416803"/>
    <lineage>
        <taxon>Bacteria</taxon>
        <taxon>Pseudomonadati</taxon>
        <taxon>Pseudomonadota</taxon>
        <taxon>Betaproteobacteria</taxon>
        <taxon>Burkholderiales</taxon>
        <taxon>Alcaligenaceae</taxon>
        <taxon>Bordetella</taxon>
    </lineage>
</organism>
<protein>
    <submittedName>
        <fullName evidence="1">Uncharacterized protein</fullName>
    </submittedName>
</protein>
<proteinExistence type="predicted"/>
<evidence type="ECO:0000313" key="2">
    <source>
        <dbReference type="Proteomes" id="UP000194139"/>
    </source>
</evidence>
<gene>
    <name evidence="1" type="ORF">CAL13_01760</name>
</gene>